<evidence type="ECO:0000256" key="10">
    <source>
        <dbReference type="RuleBase" id="RU364073"/>
    </source>
</evidence>
<dbReference type="InterPro" id="IPR006000">
    <property type="entry name" value="Xylulokinase"/>
</dbReference>
<keyword evidence="2 8" id="KW-0859">Xylose metabolism</keyword>
<dbReference type="GO" id="GO:0005998">
    <property type="term" value="P:xylulose catabolic process"/>
    <property type="evidence" value="ECO:0007669"/>
    <property type="project" value="UniProtKB-UniRule"/>
</dbReference>
<evidence type="ECO:0000256" key="5">
    <source>
        <dbReference type="ARBA" id="ARBA00022777"/>
    </source>
</evidence>
<dbReference type="CDD" id="cd07808">
    <property type="entry name" value="ASKHA_NBD_FGGY_EcXK-like"/>
    <property type="match status" value="1"/>
</dbReference>
<evidence type="ECO:0000256" key="1">
    <source>
        <dbReference type="ARBA" id="ARBA00009156"/>
    </source>
</evidence>
<dbReference type="STRING" id="1114924.SAMN05216258_10561"/>
<proteinExistence type="inferred from homology"/>
<dbReference type="EMBL" id="FOQH01000005">
    <property type="protein sequence ID" value="SFI20636.1"/>
    <property type="molecule type" value="Genomic_DNA"/>
</dbReference>
<evidence type="ECO:0000259" key="12">
    <source>
        <dbReference type="Pfam" id="PF02782"/>
    </source>
</evidence>
<evidence type="ECO:0000313" key="13">
    <source>
        <dbReference type="EMBL" id="SFI20636.1"/>
    </source>
</evidence>
<dbReference type="PANTHER" id="PTHR43095">
    <property type="entry name" value="SUGAR KINASE"/>
    <property type="match status" value="1"/>
</dbReference>
<dbReference type="AlphaFoldDB" id="A0A1I3GAW2"/>
<dbReference type="GO" id="GO:0042732">
    <property type="term" value="P:D-xylose metabolic process"/>
    <property type="evidence" value="ECO:0007669"/>
    <property type="project" value="UniProtKB-KW"/>
</dbReference>
<dbReference type="OrthoDB" id="9805576at2"/>
<dbReference type="InterPro" id="IPR050406">
    <property type="entry name" value="FGGY_Carb_Kinase"/>
</dbReference>
<sequence>MTYLGLDLGTSSAKAALMDADGAVIASRSAPLAVSRPAPGWSEQAPQDWIDACWAALDALAADHPAGMAAVEGIGLSGQMHGATFLGADDRPLRPAILWNDMRSAPDCAALDAAADFRGIGGNLVMPGFTAPKAAWLAREEPGLFEATRRILLPKDYVRLALTGEAVSDMSDASGTLWLDVAARDWSDDLLGATGLDRSHMPALVEGSEVSGRLRPELRARWGMTGAPVVAGGGGDNAAAACGVGALAPGTAFVSLGTSGVLFVAGDAFRPNTAGAVHAFCHAAPGLWHQMGVILAAADALEWLSAITATPAADLIAEAEAADTSGAAPSEALFLPYLSGERTPHNDPAARGAFAGLARASSRADLTRAVLEGVALAFADCQAALGAAGTDFESAWAVGGGARSRLWLRIVAAALDRPLTLPPAGDFGAALGAARLGLCAATGAEATAVCAPPEPAEVIAPEPALVARMAERRGRFRALHPAIAGALEA</sequence>
<dbReference type="InterPro" id="IPR043129">
    <property type="entry name" value="ATPase_NBD"/>
</dbReference>
<comment type="catalytic activity">
    <reaction evidence="8 10">
        <text>D-xylulose + ATP = D-xylulose 5-phosphate + ADP + H(+)</text>
        <dbReference type="Rhea" id="RHEA:10964"/>
        <dbReference type="ChEBI" id="CHEBI:15378"/>
        <dbReference type="ChEBI" id="CHEBI:17140"/>
        <dbReference type="ChEBI" id="CHEBI:30616"/>
        <dbReference type="ChEBI" id="CHEBI:57737"/>
        <dbReference type="ChEBI" id="CHEBI:456216"/>
        <dbReference type="EC" id="2.7.1.17"/>
    </reaction>
</comment>
<dbReference type="InterPro" id="IPR018485">
    <property type="entry name" value="FGGY_C"/>
</dbReference>
<dbReference type="PANTHER" id="PTHR43095:SF6">
    <property type="entry name" value="XYLULOSE KINASE"/>
    <property type="match status" value="1"/>
</dbReference>
<dbReference type="EC" id="2.7.1.17" evidence="8 10"/>
<evidence type="ECO:0000256" key="3">
    <source>
        <dbReference type="ARBA" id="ARBA00022679"/>
    </source>
</evidence>
<feature type="binding site" evidence="8">
    <location>
        <begin position="80"/>
        <end position="81"/>
    </location>
    <ligand>
        <name>substrate</name>
    </ligand>
</feature>
<dbReference type="InterPro" id="IPR018484">
    <property type="entry name" value="FGGY_N"/>
</dbReference>
<dbReference type="RefSeq" id="WP_092859915.1">
    <property type="nucleotide sequence ID" value="NZ_FOQH01000005.1"/>
</dbReference>
<evidence type="ECO:0000256" key="9">
    <source>
        <dbReference type="RuleBase" id="RU003733"/>
    </source>
</evidence>
<feature type="site" description="Important for activity" evidence="8">
    <location>
        <position position="7"/>
    </location>
</feature>
<feature type="domain" description="Carbohydrate kinase FGGY C-terminal" evidence="12">
    <location>
        <begin position="253"/>
        <end position="441"/>
    </location>
</feature>
<feature type="active site" description="Proton acceptor" evidence="8">
    <location>
        <position position="236"/>
    </location>
</feature>
<dbReference type="Pfam" id="PF02782">
    <property type="entry name" value="FGGY_C"/>
    <property type="match status" value="1"/>
</dbReference>
<gene>
    <name evidence="8 10" type="primary">xylB</name>
    <name evidence="13" type="ORF">SAMN05216258_10561</name>
</gene>
<organism evidence="13 14">
    <name type="scientific">Albimonas pacifica</name>
    <dbReference type="NCBI Taxonomy" id="1114924"/>
    <lineage>
        <taxon>Bacteria</taxon>
        <taxon>Pseudomonadati</taxon>
        <taxon>Pseudomonadota</taxon>
        <taxon>Alphaproteobacteria</taxon>
        <taxon>Rhodobacterales</taxon>
        <taxon>Paracoccaceae</taxon>
        <taxon>Albimonas</taxon>
    </lineage>
</organism>
<evidence type="ECO:0000256" key="7">
    <source>
        <dbReference type="ARBA" id="ARBA00023277"/>
    </source>
</evidence>
<dbReference type="GO" id="GO:0005524">
    <property type="term" value="F:ATP binding"/>
    <property type="evidence" value="ECO:0007669"/>
    <property type="project" value="UniProtKB-UniRule"/>
</dbReference>
<comment type="similarity">
    <text evidence="1 8 9">Belongs to the FGGY kinase family.</text>
</comment>
<keyword evidence="4 8" id="KW-0547">Nucleotide-binding</keyword>
<keyword evidence="6 8" id="KW-0067">ATP-binding</keyword>
<dbReference type="InterPro" id="IPR000577">
    <property type="entry name" value="Carb_kinase_FGGY"/>
</dbReference>
<dbReference type="Pfam" id="PF00370">
    <property type="entry name" value="FGGY_N"/>
    <property type="match status" value="1"/>
</dbReference>
<keyword evidence="14" id="KW-1185">Reference proteome</keyword>
<dbReference type="SUPFAM" id="SSF53067">
    <property type="entry name" value="Actin-like ATPase domain"/>
    <property type="match status" value="2"/>
</dbReference>
<accession>A0A1I3GAW2</accession>
<evidence type="ECO:0000256" key="2">
    <source>
        <dbReference type="ARBA" id="ARBA00022629"/>
    </source>
</evidence>
<protein>
    <recommendedName>
        <fullName evidence="8 10">Xylulose kinase</fullName>
        <shortName evidence="8 10">Xylulokinase</shortName>
        <ecNumber evidence="8 10">2.7.1.17</ecNumber>
    </recommendedName>
</protein>
<feature type="domain" description="Carbohydrate kinase FGGY N-terminal" evidence="11">
    <location>
        <begin position="3"/>
        <end position="243"/>
    </location>
</feature>
<comment type="function">
    <text evidence="8">Catalyzes the phosphorylation of D-xylulose to D-xylulose 5-phosphate.</text>
</comment>
<reference evidence="13 14" key="1">
    <citation type="submission" date="2016-10" db="EMBL/GenBank/DDBJ databases">
        <authorList>
            <person name="de Groot N.N."/>
        </authorList>
    </citation>
    <scope>NUCLEOTIDE SEQUENCE [LARGE SCALE GENOMIC DNA]</scope>
    <source>
        <strain evidence="13 14">CGMCC 1.11030</strain>
    </source>
</reference>
<dbReference type="NCBIfam" id="TIGR01312">
    <property type="entry name" value="XylB"/>
    <property type="match status" value="1"/>
</dbReference>
<keyword evidence="7 8" id="KW-0119">Carbohydrate metabolism</keyword>
<keyword evidence="5 8" id="KW-0418">Kinase</keyword>
<dbReference type="PIRSF" id="PIRSF000538">
    <property type="entry name" value="GlpK"/>
    <property type="match status" value="1"/>
</dbReference>
<evidence type="ECO:0000256" key="8">
    <source>
        <dbReference type="HAMAP-Rule" id="MF_02220"/>
    </source>
</evidence>
<dbReference type="Gene3D" id="3.30.420.40">
    <property type="match status" value="2"/>
</dbReference>
<dbReference type="InterPro" id="IPR018483">
    <property type="entry name" value="Carb_kinase_FGGY_CS"/>
</dbReference>
<evidence type="ECO:0000256" key="4">
    <source>
        <dbReference type="ARBA" id="ARBA00022741"/>
    </source>
</evidence>
<evidence type="ECO:0000259" key="11">
    <source>
        <dbReference type="Pfam" id="PF00370"/>
    </source>
</evidence>
<dbReference type="GO" id="GO:0004856">
    <property type="term" value="F:D-xylulokinase activity"/>
    <property type="evidence" value="ECO:0007669"/>
    <property type="project" value="UniProtKB-UniRule"/>
</dbReference>
<dbReference type="Proteomes" id="UP000199377">
    <property type="component" value="Unassembled WGS sequence"/>
</dbReference>
<keyword evidence="3 8" id="KW-0808">Transferase</keyword>
<evidence type="ECO:0000256" key="6">
    <source>
        <dbReference type="ARBA" id="ARBA00022840"/>
    </source>
</evidence>
<name>A0A1I3GAW2_9RHOB</name>
<dbReference type="PROSITE" id="PS00445">
    <property type="entry name" value="FGGY_KINASES_2"/>
    <property type="match status" value="1"/>
</dbReference>
<evidence type="ECO:0000313" key="14">
    <source>
        <dbReference type="Proteomes" id="UP000199377"/>
    </source>
</evidence>
<dbReference type="HAMAP" id="MF_02220">
    <property type="entry name" value="XylB"/>
    <property type="match status" value="1"/>
</dbReference>